<dbReference type="VEuPathDB" id="FungiDB:AMAG_15475"/>
<keyword evidence="2" id="KW-1185">Reference proteome</keyword>
<dbReference type="AlphaFoldDB" id="A0A0L0T7J6"/>
<dbReference type="EMBL" id="GG745367">
    <property type="protein sequence ID" value="KNE70722.1"/>
    <property type="molecule type" value="Genomic_DNA"/>
</dbReference>
<organism evidence="1 2">
    <name type="scientific">Allomyces macrogynus (strain ATCC 38327)</name>
    <name type="common">Allomyces javanicus var. macrogynus</name>
    <dbReference type="NCBI Taxonomy" id="578462"/>
    <lineage>
        <taxon>Eukaryota</taxon>
        <taxon>Fungi</taxon>
        <taxon>Fungi incertae sedis</taxon>
        <taxon>Blastocladiomycota</taxon>
        <taxon>Blastocladiomycetes</taxon>
        <taxon>Blastocladiales</taxon>
        <taxon>Blastocladiaceae</taxon>
        <taxon>Allomyces</taxon>
    </lineage>
</organism>
<accession>A0A0L0T7J6</accession>
<proteinExistence type="predicted"/>
<dbReference type="Proteomes" id="UP000054350">
    <property type="component" value="Unassembled WGS sequence"/>
</dbReference>
<reference evidence="2" key="2">
    <citation type="submission" date="2009-11" db="EMBL/GenBank/DDBJ databases">
        <title>The Genome Sequence of Allomyces macrogynus strain ATCC 38327.</title>
        <authorList>
            <consortium name="The Broad Institute Genome Sequencing Platform"/>
            <person name="Russ C."/>
            <person name="Cuomo C."/>
            <person name="Shea T."/>
            <person name="Young S.K."/>
            <person name="Zeng Q."/>
            <person name="Koehrsen M."/>
            <person name="Haas B."/>
            <person name="Borodovsky M."/>
            <person name="Guigo R."/>
            <person name="Alvarado L."/>
            <person name="Berlin A."/>
            <person name="Borenstein D."/>
            <person name="Chen Z."/>
            <person name="Engels R."/>
            <person name="Freedman E."/>
            <person name="Gellesch M."/>
            <person name="Goldberg J."/>
            <person name="Griggs A."/>
            <person name="Gujja S."/>
            <person name="Heiman D."/>
            <person name="Hepburn T."/>
            <person name="Howarth C."/>
            <person name="Jen D."/>
            <person name="Larson L."/>
            <person name="Lewis B."/>
            <person name="Mehta T."/>
            <person name="Park D."/>
            <person name="Pearson M."/>
            <person name="Roberts A."/>
            <person name="Saif S."/>
            <person name="Shenoy N."/>
            <person name="Sisk P."/>
            <person name="Stolte C."/>
            <person name="Sykes S."/>
            <person name="Walk T."/>
            <person name="White J."/>
            <person name="Yandava C."/>
            <person name="Burger G."/>
            <person name="Gray M.W."/>
            <person name="Holland P.W.H."/>
            <person name="King N."/>
            <person name="Lang F.B.F."/>
            <person name="Roger A.J."/>
            <person name="Ruiz-Trillo I."/>
            <person name="Lander E."/>
            <person name="Nusbaum C."/>
        </authorList>
    </citation>
    <scope>NUCLEOTIDE SEQUENCE [LARGE SCALE GENOMIC DNA]</scope>
    <source>
        <strain evidence="2">ATCC 38327</strain>
    </source>
</reference>
<name>A0A0L0T7J6_ALLM3</name>
<protein>
    <submittedName>
        <fullName evidence="1">Uncharacterized protein</fullName>
    </submittedName>
</protein>
<reference evidence="1 2" key="1">
    <citation type="submission" date="2009-11" db="EMBL/GenBank/DDBJ databases">
        <title>Annotation of Allomyces macrogynus ATCC 38327.</title>
        <authorList>
            <consortium name="The Broad Institute Genome Sequencing Platform"/>
            <person name="Russ C."/>
            <person name="Cuomo C."/>
            <person name="Burger G."/>
            <person name="Gray M.W."/>
            <person name="Holland P.W.H."/>
            <person name="King N."/>
            <person name="Lang F.B.F."/>
            <person name="Roger A.J."/>
            <person name="Ruiz-Trillo I."/>
            <person name="Young S.K."/>
            <person name="Zeng Q."/>
            <person name="Gargeya S."/>
            <person name="Fitzgerald M."/>
            <person name="Haas B."/>
            <person name="Abouelleil A."/>
            <person name="Alvarado L."/>
            <person name="Arachchi H.M."/>
            <person name="Berlin A."/>
            <person name="Chapman S.B."/>
            <person name="Gearin G."/>
            <person name="Goldberg J."/>
            <person name="Griggs A."/>
            <person name="Gujja S."/>
            <person name="Hansen M."/>
            <person name="Heiman D."/>
            <person name="Howarth C."/>
            <person name="Larimer J."/>
            <person name="Lui A."/>
            <person name="MacDonald P.J.P."/>
            <person name="McCowen C."/>
            <person name="Montmayeur A."/>
            <person name="Murphy C."/>
            <person name="Neiman D."/>
            <person name="Pearson M."/>
            <person name="Priest M."/>
            <person name="Roberts A."/>
            <person name="Saif S."/>
            <person name="Shea T."/>
            <person name="Sisk P."/>
            <person name="Stolte C."/>
            <person name="Sykes S."/>
            <person name="Wortman J."/>
            <person name="Nusbaum C."/>
            <person name="Birren B."/>
        </authorList>
    </citation>
    <scope>NUCLEOTIDE SEQUENCE [LARGE SCALE GENOMIC DNA]</scope>
    <source>
        <strain evidence="1 2">ATCC 38327</strain>
    </source>
</reference>
<gene>
    <name evidence="1" type="ORF">AMAG_15475</name>
</gene>
<evidence type="ECO:0000313" key="1">
    <source>
        <dbReference type="EMBL" id="KNE70722.1"/>
    </source>
</evidence>
<sequence>MRRALFVPESGDVPDPWVVEPILGQVDREFREFEHMRRVVHAPGTAIAVEATSRGVMLVRSLGPARGAVGELCAHDVWNLGPGLPVTVPHVEGKDARWRCNAII</sequence>
<evidence type="ECO:0000313" key="2">
    <source>
        <dbReference type="Proteomes" id="UP000054350"/>
    </source>
</evidence>